<evidence type="ECO:0000313" key="9">
    <source>
        <dbReference type="EMBL" id="GES24932.1"/>
    </source>
</evidence>
<evidence type="ECO:0000256" key="5">
    <source>
        <dbReference type="ARBA" id="ARBA00022989"/>
    </source>
</evidence>
<comment type="subcellular location">
    <subcellularLocation>
        <location evidence="1 7">Cell membrane</location>
        <topology evidence="1 7">Multi-pass membrane protein</topology>
    </subcellularLocation>
</comment>
<dbReference type="AlphaFoldDB" id="A0A5M3XVD0"/>
<dbReference type="Pfam" id="PF00528">
    <property type="entry name" value="BPD_transp_1"/>
    <property type="match status" value="1"/>
</dbReference>
<keyword evidence="10" id="KW-1185">Reference proteome</keyword>
<dbReference type="GO" id="GO:0005886">
    <property type="term" value="C:plasma membrane"/>
    <property type="evidence" value="ECO:0007669"/>
    <property type="project" value="UniProtKB-SubCell"/>
</dbReference>
<protein>
    <submittedName>
        <fullName evidence="9">Binding-protein-dependent transport system inner membrane protein</fullName>
    </submittedName>
</protein>
<feature type="transmembrane region" description="Helical" evidence="7">
    <location>
        <begin position="154"/>
        <end position="173"/>
    </location>
</feature>
<dbReference type="GO" id="GO:0055085">
    <property type="term" value="P:transmembrane transport"/>
    <property type="evidence" value="ECO:0007669"/>
    <property type="project" value="InterPro"/>
</dbReference>
<keyword evidence="6 7" id="KW-0472">Membrane</keyword>
<dbReference type="EMBL" id="BLAF01000059">
    <property type="protein sequence ID" value="GES24932.1"/>
    <property type="molecule type" value="Genomic_DNA"/>
</dbReference>
<evidence type="ECO:0000256" key="7">
    <source>
        <dbReference type="RuleBase" id="RU363032"/>
    </source>
</evidence>
<dbReference type="PANTHER" id="PTHR32243:SF18">
    <property type="entry name" value="INNER MEMBRANE ABC TRANSPORTER PERMEASE PROTEIN YCJP"/>
    <property type="match status" value="1"/>
</dbReference>
<comment type="caution">
    <text evidence="9">The sequence shown here is derived from an EMBL/GenBank/DDBJ whole genome shotgun (WGS) entry which is preliminary data.</text>
</comment>
<organism evidence="9 10">
    <name type="scientific">Acrocarpospora pleiomorpha</name>
    <dbReference type="NCBI Taxonomy" id="90975"/>
    <lineage>
        <taxon>Bacteria</taxon>
        <taxon>Bacillati</taxon>
        <taxon>Actinomycetota</taxon>
        <taxon>Actinomycetes</taxon>
        <taxon>Streptosporangiales</taxon>
        <taxon>Streptosporangiaceae</taxon>
        <taxon>Acrocarpospora</taxon>
    </lineage>
</organism>
<keyword evidence="4 7" id="KW-0812">Transmembrane</keyword>
<evidence type="ECO:0000313" key="10">
    <source>
        <dbReference type="Proteomes" id="UP000377595"/>
    </source>
</evidence>
<evidence type="ECO:0000259" key="8">
    <source>
        <dbReference type="PROSITE" id="PS50928"/>
    </source>
</evidence>
<feature type="domain" description="ABC transmembrane type-1" evidence="8">
    <location>
        <begin position="85"/>
        <end position="275"/>
    </location>
</feature>
<dbReference type="Gene3D" id="1.10.3720.10">
    <property type="entry name" value="MetI-like"/>
    <property type="match status" value="1"/>
</dbReference>
<dbReference type="InterPro" id="IPR035906">
    <property type="entry name" value="MetI-like_sf"/>
</dbReference>
<comment type="similarity">
    <text evidence="7">Belongs to the binding-protein-dependent transport system permease family.</text>
</comment>
<accession>A0A5M3XVD0</accession>
<reference evidence="9 10" key="1">
    <citation type="submission" date="2019-10" db="EMBL/GenBank/DDBJ databases">
        <title>Whole genome shotgun sequence of Acrocarpospora pleiomorpha NBRC 16267.</title>
        <authorList>
            <person name="Ichikawa N."/>
            <person name="Kimura A."/>
            <person name="Kitahashi Y."/>
            <person name="Komaki H."/>
            <person name="Oguchi A."/>
        </authorList>
    </citation>
    <scope>NUCLEOTIDE SEQUENCE [LARGE SCALE GENOMIC DNA]</scope>
    <source>
        <strain evidence="9 10">NBRC 16267</strain>
    </source>
</reference>
<proteinExistence type="inferred from homology"/>
<evidence type="ECO:0000256" key="6">
    <source>
        <dbReference type="ARBA" id="ARBA00023136"/>
    </source>
</evidence>
<dbReference type="OrthoDB" id="9794684at2"/>
<dbReference type="SUPFAM" id="SSF161098">
    <property type="entry name" value="MetI-like"/>
    <property type="match status" value="1"/>
</dbReference>
<dbReference type="Proteomes" id="UP000377595">
    <property type="component" value="Unassembled WGS sequence"/>
</dbReference>
<evidence type="ECO:0000256" key="1">
    <source>
        <dbReference type="ARBA" id="ARBA00004651"/>
    </source>
</evidence>
<dbReference type="RefSeq" id="WP_155349734.1">
    <property type="nucleotide sequence ID" value="NZ_BAAAHM010000034.1"/>
</dbReference>
<dbReference type="PANTHER" id="PTHR32243">
    <property type="entry name" value="MALTOSE TRANSPORT SYSTEM PERMEASE-RELATED"/>
    <property type="match status" value="1"/>
</dbReference>
<keyword evidence="5 7" id="KW-1133">Transmembrane helix</keyword>
<evidence type="ECO:0000256" key="4">
    <source>
        <dbReference type="ARBA" id="ARBA00022692"/>
    </source>
</evidence>
<name>A0A5M3XVD0_9ACTN</name>
<gene>
    <name evidence="9" type="ORF">Aple_078310</name>
</gene>
<sequence length="288" mass="31074">MTVVTVPRHRAAVSRSRRRRIVSVLRRTAVLTLLLLFLAPVLWLLATAFKTRVQIYSADPLNPFFAPSLDNFHGIFSLFQPGKLLFNSLLVASGTTLVALLLGVPAGYALARSESRLTPSVAYVFLFLRMVPPVAALIPFYLLMRDIGLLGTQAALIIISAALNVGFVVWTMWTTFRAIPPVVESAAGLDGCGRFGTFWRISLPLARGGVISSALTVFLFSWNDFLFALLLTNPGTATLPVGMLATVGSVDISIGQMGAFAQIATLPVVLVAIALNRYMVSGIMKGIH</sequence>
<feature type="transmembrane region" description="Helical" evidence="7">
    <location>
        <begin position="84"/>
        <end position="110"/>
    </location>
</feature>
<dbReference type="InterPro" id="IPR050901">
    <property type="entry name" value="BP-dep_ABC_trans_perm"/>
</dbReference>
<dbReference type="InterPro" id="IPR000515">
    <property type="entry name" value="MetI-like"/>
</dbReference>
<feature type="transmembrane region" description="Helical" evidence="7">
    <location>
        <begin position="24"/>
        <end position="46"/>
    </location>
</feature>
<dbReference type="PROSITE" id="PS50928">
    <property type="entry name" value="ABC_TM1"/>
    <property type="match status" value="1"/>
</dbReference>
<keyword evidence="2 7" id="KW-0813">Transport</keyword>
<feature type="transmembrane region" description="Helical" evidence="7">
    <location>
        <begin position="252"/>
        <end position="275"/>
    </location>
</feature>
<feature type="transmembrane region" description="Helical" evidence="7">
    <location>
        <begin position="122"/>
        <end position="142"/>
    </location>
</feature>
<dbReference type="CDD" id="cd06261">
    <property type="entry name" value="TM_PBP2"/>
    <property type="match status" value="1"/>
</dbReference>
<evidence type="ECO:0000256" key="3">
    <source>
        <dbReference type="ARBA" id="ARBA00022475"/>
    </source>
</evidence>
<evidence type="ECO:0000256" key="2">
    <source>
        <dbReference type="ARBA" id="ARBA00022448"/>
    </source>
</evidence>
<keyword evidence="3" id="KW-1003">Cell membrane</keyword>
<feature type="transmembrane region" description="Helical" evidence="7">
    <location>
        <begin position="210"/>
        <end position="232"/>
    </location>
</feature>